<keyword evidence="4" id="KW-1185">Reference proteome</keyword>
<organism evidence="3 4">
    <name type="scientific">Aspergillus ellipticus CBS 707.79</name>
    <dbReference type="NCBI Taxonomy" id="1448320"/>
    <lineage>
        <taxon>Eukaryota</taxon>
        <taxon>Fungi</taxon>
        <taxon>Dikarya</taxon>
        <taxon>Ascomycota</taxon>
        <taxon>Pezizomycotina</taxon>
        <taxon>Eurotiomycetes</taxon>
        <taxon>Eurotiomycetidae</taxon>
        <taxon>Eurotiales</taxon>
        <taxon>Aspergillaceae</taxon>
        <taxon>Aspergillus</taxon>
        <taxon>Aspergillus subgen. Circumdati</taxon>
    </lineage>
</organism>
<protein>
    <recommendedName>
        <fullName evidence="2">Peptidase C14 caspase domain-containing protein</fullName>
    </recommendedName>
</protein>
<comment type="similarity">
    <text evidence="1">Belongs to the peptidase C14B family.</text>
</comment>
<gene>
    <name evidence="3" type="ORF">BO71DRAFT_132559</name>
</gene>
<dbReference type="InterPro" id="IPR011600">
    <property type="entry name" value="Pept_C14_caspase"/>
</dbReference>
<dbReference type="AlphaFoldDB" id="A0A319EBU7"/>
<dbReference type="VEuPathDB" id="FungiDB:BO71DRAFT_132559"/>
<dbReference type="InterPro" id="IPR050452">
    <property type="entry name" value="Metacaspase"/>
</dbReference>
<sequence>MASKWAVLIGVDPLSRAADSDTLNGCVADVERMRGFLQQTMMFPGENMYALVSSASDPSGLPTYANILRVFELVTERAKAGDVVYVHFSGSSKEGISNFGVSEGRRKVEDWFAVLDNDNKAKTRFLHDLELAVLLNRLTRKGLDVTVVLDTRSIGGYGESRHRFRESSGFTEDELLSVFHGYWCPAKQGTLLRNPNSAPYVLLWSMYWNGYGDNKDHRSEYQDPDSKHYYGFLTYWIIRLLEKYGLHMTWNEVVRQIGLETHRTQTVKVDGIRIRVESHGNTERLFLQGCDEREKLTPIVNLRGQLAKVDIGYNLIIDGGSAHGVAQGMHFRFVSADDEHEFSQIVSADLLFVVDDVGQLSSSASPINPWQVDADVAREEINGTATLLDNKVNGLYPRSVDDQVKLYQSRLSMEGDSKELSDQIQVYPVGGFRYDNGSKESNIRSPTMDADGYVHLLTGDYATIFLSSTCEEPIYIHILYFDSAFGVTQLSPKGYHQNHNTIDFRTLSYHMSFDVRLMLPQAQLLDTQASELAGYIKVIVTNKPTSFHSLELSAMRDRDLISDYQNTAEIPTRAMAQDEAGFLKAFSQQQRVQFQEKKDPVDEKWCCFDLKLIIHSTPESLDAV</sequence>
<feature type="domain" description="Peptidase C14 caspase" evidence="2">
    <location>
        <begin position="4"/>
        <end position="94"/>
    </location>
</feature>
<accession>A0A319EBU7</accession>
<dbReference type="GO" id="GO:0006508">
    <property type="term" value="P:proteolysis"/>
    <property type="evidence" value="ECO:0007669"/>
    <property type="project" value="InterPro"/>
</dbReference>
<dbReference type="Gene3D" id="3.40.50.12660">
    <property type="match status" value="1"/>
</dbReference>
<dbReference type="Proteomes" id="UP000247810">
    <property type="component" value="Unassembled WGS sequence"/>
</dbReference>
<evidence type="ECO:0000313" key="4">
    <source>
        <dbReference type="Proteomes" id="UP000247810"/>
    </source>
</evidence>
<dbReference type="PANTHER" id="PTHR48104:SF30">
    <property type="entry name" value="METACASPASE-1"/>
    <property type="match status" value="1"/>
</dbReference>
<evidence type="ECO:0000256" key="1">
    <source>
        <dbReference type="ARBA" id="ARBA00009005"/>
    </source>
</evidence>
<proteinExistence type="inferred from homology"/>
<reference evidence="3 4" key="1">
    <citation type="submission" date="2018-02" db="EMBL/GenBank/DDBJ databases">
        <title>The genomes of Aspergillus section Nigri reveals drivers in fungal speciation.</title>
        <authorList>
            <consortium name="DOE Joint Genome Institute"/>
            <person name="Vesth T.C."/>
            <person name="Nybo J."/>
            <person name="Theobald S."/>
            <person name="Brandl J."/>
            <person name="Frisvad J.C."/>
            <person name="Nielsen K.F."/>
            <person name="Lyhne E.K."/>
            <person name="Kogle M.E."/>
            <person name="Kuo A."/>
            <person name="Riley R."/>
            <person name="Clum A."/>
            <person name="Nolan M."/>
            <person name="Lipzen A."/>
            <person name="Salamov A."/>
            <person name="Henrissat B."/>
            <person name="Wiebenga A."/>
            <person name="De vries R.P."/>
            <person name="Grigoriev I.V."/>
            <person name="Mortensen U.H."/>
            <person name="Andersen M.R."/>
            <person name="Baker S.E."/>
        </authorList>
    </citation>
    <scope>NUCLEOTIDE SEQUENCE [LARGE SCALE GENOMIC DNA]</scope>
    <source>
        <strain evidence="3 4">CBS 707.79</strain>
    </source>
</reference>
<dbReference type="EMBL" id="KZ826081">
    <property type="protein sequence ID" value="PYH88582.1"/>
    <property type="molecule type" value="Genomic_DNA"/>
</dbReference>
<dbReference type="GO" id="GO:0005737">
    <property type="term" value="C:cytoplasm"/>
    <property type="evidence" value="ECO:0007669"/>
    <property type="project" value="TreeGrafter"/>
</dbReference>
<evidence type="ECO:0000259" key="2">
    <source>
        <dbReference type="Pfam" id="PF00656"/>
    </source>
</evidence>
<evidence type="ECO:0000313" key="3">
    <source>
        <dbReference type="EMBL" id="PYH88582.1"/>
    </source>
</evidence>
<name>A0A319EBU7_9EURO</name>
<dbReference type="PANTHER" id="PTHR48104">
    <property type="entry name" value="METACASPASE-4"/>
    <property type="match status" value="1"/>
</dbReference>
<dbReference type="GO" id="GO:0004197">
    <property type="term" value="F:cysteine-type endopeptidase activity"/>
    <property type="evidence" value="ECO:0007669"/>
    <property type="project" value="InterPro"/>
</dbReference>
<dbReference type="Pfam" id="PF00656">
    <property type="entry name" value="Peptidase_C14"/>
    <property type="match status" value="1"/>
</dbReference>
<dbReference type="OrthoDB" id="3223806at2759"/>